<dbReference type="Proteomes" id="UP001357485">
    <property type="component" value="Unassembled WGS sequence"/>
</dbReference>
<evidence type="ECO:0000256" key="1">
    <source>
        <dbReference type="SAM" id="MobiDB-lite"/>
    </source>
</evidence>
<organism evidence="2 3">
    <name type="scientific">Cryomyces antarcticus</name>
    <dbReference type="NCBI Taxonomy" id="329879"/>
    <lineage>
        <taxon>Eukaryota</taxon>
        <taxon>Fungi</taxon>
        <taxon>Dikarya</taxon>
        <taxon>Ascomycota</taxon>
        <taxon>Pezizomycotina</taxon>
        <taxon>Dothideomycetes</taxon>
        <taxon>Dothideomycetes incertae sedis</taxon>
        <taxon>Cryomyces</taxon>
    </lineage>
</organism>
<keyword evidence="3" id="KW-1185">Reference proteome</keyword>
<reference evidence="2 3" key="1">
    <citation type="submission" date="2023-08" db="EMBL/GenBank/DDBJ databases">
        <title>Black Yeasts Isolated from many extreme environments.</title>
        <authorList>
            <person name="Coleine C."/>
            <person name="Stajich J.E."/>
            <person name="Selbmann L."/>
        </authorList>
    </citation>
    <scope>NUCLEOTIDE SEQUENCE [LARGE SCALE GENOMIC DNA]</scope>
    <source>
        <strain evidence="2 3">CCFEE 536</strain>
    </source>
</reference>
<accession>A0ABR0KQH3</accession>
<protein>
    <submittedName>
        <fullName evidence="2">Uncharacterized protein</fullName>
    </submittedName>
</protein>
<dbReference type="EMBL" id="JAVRRA010025912">
    <property type="protein sequence ID" value="KAK5104837.1"/>
    <property type="molecule type" value="Genomic_DNA"/>
</dbReference>
<sequence>VLDDDDMDVSVTHTTSAESQEEEKKAKDKDEETKEGKADTTATAMDWTDDTDSLFGDGLLADELFATERSGLDAWDDDGHGRSVFAGMFT</sequence>
<proteinExistence type="predicted"/>
<name>A0ABR0KQH3_9PEZI</name>
<feature type="region of interest" description="Disordered" evidence="1">
    <location>
        <begin position="1"/>
        <end position="42"/>
    </location>
</feature>
<feature type="compositionally biased region" description="Basic and acidic residues" evidence="1">
    <location>
        <begin position="22"/>
        <end position="38"/>
    </location>
</feature>
<feature type="non-terminal residue" evidence="2">
    <location>
        <position position="1"/>
    </location>
</feature>
<gene>
    <name evidence="2" type="ORF">LTR16_006680</name>
</gene>
<comment type="caution">
    <text evidence="2">The sequence shown here is derived from an EMBL/GenBank/DDBJ whole genome shotgun (WGS) entry which is preliminary data.</text>
</comment>
<evidence type="ECO:0000313" key="2">
    <source>
        <dbReference type="EMBL" id="KAK5104837.1"/>
    </source>
</evidence>
<evidence type="ECO:0000313" key="3">
    <source>
        <dbReference type="Proteomes" id="UP001357485"/>
    </source>
</evidence>